<protein>
    <submittedName>
        <fullName evidence="7">FliA/WhiG family RNA polymerase sigma factor</fullName>
    </submittedName>
</protein>
<keyword evidence="4" id="KW-0804">Transcription</keyword>
<dbReference type="CDD" id="cd06171">
    <property type="entry name" value="Sigma70_r4"/>
    <property type="match status" value="1"/>
</dbReference>
<dbReference type="InterPro" id="IPR012845">
    <property type="entry name" value="RNA_pol_sigma_FliA_WhiG"/>
</dbReference>
<dbReference type="Gene3D" id="1.10.1740.10">
    <property type="match status" value="1"/>
</dbReference>
<keyword evidence="2" id="KW-0731">Sigma factor</keyword>
<proteinExistence type="predicted"/>
<dbReference type="InterPro" id="IPR007627">
    <property type="entry name" value="RNA_pol_sigma70_r2"/>
</dbReference>
<dbReference type="NCBIfam" id="TIGR02479">
    <property type="entry name" value="FliA_WhiG"/>
    <property type="match status" value="1"/>
</dbReference>
<dbReference type="PRINTS" id="PR00046">
    <property type="entry name" value="SIGMA70FCT"/>
</dbReference>
<sequence>MTTMTRYDGSTAMATDGPEEGPDTGQESSESLLRRYKETGDDALKWELVLRFENQIRRIAARAYGVGLGGNQLEDVVHEGLLTLLGAVDRFDPDKGVKLETYVTKRLRGMMIDLSRKEDWLPRQLRQKFTKVNRAVDELSVELGRTPYGWEVARRLDMSLKEYEKTLSETAGANLMSFEMLLDAYGSVTGQPLERQERLDSPEAHFEEQELHKALVTGIENLRPNEQLVLSLYYEKELTMKEIAEVLGISAPRVSQIHSHAIARLRMHLKEQMAQ</sequence>
<keyword evidence="3" id="KW-0238">DNA-binding</keyword>
<dbReference type="Proteomes" id="UP000886741">
    <property type="component" value="Unassembled WGS sequence"/>
</dbReference>
<dbReference type="GO" id="GO:0003899">
    <property type="term" value="F:DNA-directed RNA polymerase activity"/>
    <property type="evidence" value="ECO:0007669"/>
    <property type="project" value="InterPro"/>
</dbReference>
<feature type="domain" description="RNA polymerase sigma-70" evidence="6">
    <location>
        <begin position="239"/>
        <end position="265"/>
    </location>
</feature>
<dbReference type="GO" id="GO:0016987">
    <property type="term" value="F:sigma factor activity"/>
    <property type="evidence" value="ECO:0007669"/>
    <property type="project" value="UniProtKB-KW"/>
</dbReference>
<evidence type="ECO:0000256" key="1">
    <source>
        <dbReference type="ARBA" id="ARBA00023015"/>
    </source>
</evidence>
<evidence type="ECO:0000256" key="4">
    <source>
        <dbReference type="ARBA" id="ARBA00023163"/>
    </source>
</evidence>
<keyword evidence="1" id="KW-0805">Transcription regulation</keyword>
<dbReference type="InterPro" id="IPR013325">
    <property type="entry name" value="RNA_pol_sigma_r2"/>
</dbReference>
<evidence type="ECO:0000256" key="5">
    <source>
        <dbReference type="SAM" id="MobiDB-lite"/>
    </source>
</evidence>
<evidence type="ECO:0000256" key="2">
    <source>
        <dbReference type="ARBA" id="ARBA00023082"/>
    </source>
</evidence>
<accession>A0A9D1FB78</accession>
<evidence type="ECO:0000313" key="8">
    <source>
        <dbReference type="Proteomes" id="UP000886741"/>
    </source>
</evidence>
<dbReference type="Pfam" id="PF04542">
    <property type="entry name" value="Sigma70_r2"/>
    <property type="match status" value="1"/>
</dbReference>
<dbReference type="PANTHER" id="PTHR30385">
    <property type="entry name" value="SIGMA FACTOR F FLAGELLAR"/>
    <property type="match status" value="1"/>
</dbReference>
<dbReference type="SUPFAM" id="SSF88946">
    <property type="entry name" value="Sigma2 domain of RNA polymerase sigma factors"/>
    <property type="match status" value="1"/>
</dbReference>
<evidence type="ECO:0000259" key="6">
    <source>
        <dbReference type="PROSITE" id="PS00716"/>
    </source>
</evidence>
<name>A0A9D1FB78_9FIRM</name>
<reference evidence="7" key="1">
    <citation type="submission" date="2020-10" db="EMBL/GenBank/DDBJ databases">
        <authorList>
            <person name="Gilroy R."/>
        </authorList>
    </citation>
    <scope>NUCLEOTIDE SEQUENCE</scope>
    <source>
        <strain evidence="7">ChiBcec16-1751</strain>
    </source>
</reference>
<feature type="region of interest" description="Disordered" evidence="5">
    <location>
        <begin position="1"/>
        <end position="30"/>
    </location>
</feature>
<dbReference type="InterPro" id="IPR007630">
    <property type="entry name" value="RNA_pol_sigma70_r4"/>
</dbReference>
<dbReference type="Pfam" id="PF04539">
    <property type="entry name" value="Sigma70_r3"/>
    <property type="match status" value="1"/>
</dbReference>
<dbReference type="NCBIfam" id="TIGR02937">
    <property type="entry name" value="sigma70-ECF"/>
    <property type="match status" value="1"/>
</dbReference>
<organism evidence="7 8">
    <name type="scientific">Candidatus Avoscillospira avistercoris</name>
    <dbReference type="NCBI Taxonomy" id="2840707"/>
    <lineage>
        <taxon>Bacteria</taxon>
        <taxon>Bacillati</taxon>
        <taxon>Bacillota</taxon>
        <taxon>Clostridia</taxon>
        <taxon>Eubacteriales</taxon>
        <taxon>Oscillospiraceae</taxon>
        <taxon>Oscillospiraceae incertae sedis</taxon>
        <taxon>Candidatus Avoscillospira</taxon>
    </lineage>
</organism>
<dbReference type="EMBL" id="DVJJ01000170">
    <property type="protein sequence ID" value="HIS65862.1"/>
    <property type="molecule type" value="Genomic_DNA"/>
</dbReference>
<evidence type="ECO:0000256" key="3">
    <source>
        <dbReference type="ARBA" id="ARBA00023125"/>
    </source>
</evidence>
<dbReference type="InterPro" id="IPR007624">
    <property type="entry name" value="RNA_pol_sigma70_r3"/>
</dbReference>
<dbReference type="AlphaFoldDB" id="A0A9D1FB78"/>
<reference evidence="7" key="2">
    <citation type="journal article" date="2021" name="PeerJ">
        <title>Extensive microbial diversity within the chicken gut microbiome revealed by metagenomics and culture.</title>
        <authorList>
            <person name="Gilroy R."/>
            <person name="Ravi A."/>
            <person name="Getino M."/>
            <person name="Pursley I."/>
            <person name="Horton D.L."/>
            <person name="Alikhan N.F."/>
            <person name="Baker D."/>
            <person name="Gharbi K."/>
            <person name="Hall N."/>
            <person name="Watson M."/>
            <person name="Adriaenssens E.M."/>
            <person name="Foster-Nyarko E."/>
            <person name="Jarju S."/>
            <person name="Secka A."/>
            <person name="Antonio M."/>
            <person name="Oren A."/>
            <person name="Chaudhuri R.R."/>
            <person name="La Ragione R."/>
            <person name="Hildebrand F."/>
            <person name="Pallen M.J."/>
        </authorList>
    </citation>
    <scope>NUCLEOTIDE SEQUENCE</scope>
    <source>
        <strain evidence="7">ChiBcec16-1751</strain>
    </source>
</reference>
<dbReference type="PANTHER" id="PTHR30385:SF7">
    <property type="entry name" value="RNA POLYMERASE SIGMA FACTOR FLIA"/>
    <property type="match status" value="1"/>
</dbReference>
<dbReference type="SUPFAM" id="SSF88659">
    <property type="entry name" value="Sigma3 and sigma4 domains of RNA polymerase sigma factors"/>
    <property type="match status" value="2"/>
</dbReference>
<dbReference type="Gene3D" id="1.20.140.160">
    <property type="match status" value="1"/>
</dbReference>
<dbReference type="GO" id="GO:0006352">
    <property type="term" value="P:DNA-templated transcription initiation"/>
    <property type="evidence" value="ECO:0007669"/>
    <property type="project" value="InterPro"/>
</dbReference>
<evidence type="ECO:0000313" key="7">
    <source>
        <dbReference type="EMBL" id="HIS65862.1"/>
    </source>
</evidence>
<dbReference type="GO" id="GO:0003677">
    <property type="term" value="F:DNA binding"/>
    <property type="evidence" value="ECO:0007669"/>
    <property type="project" value="UniProtKB-KW"/>
</dbReference>
<dbReference type="PROSITE" id="PS00716">
    <property type="entry name" value="SIGMA70_2"/>
    <property type="match status" value="1"/>
</dbReference>
<dbReference type="Pfam" id="PF04545">
    <property type="entry name" value="Sigma70_r4"/>
    <property type="match status" value="1"/>
</dbReference>
<dbReference type="InterPro" id="IPR014284">
    <property type="entry name" value="RNA_pol_sigma-70_dom"/>
</dbReference>
<gene>
    <name evidence="7" type="ORF">IAA83_10955</name>
</gene>
<comment type="caution">
    <text evidence="7">The sequence shown here is derived from an EMBL/GenBank/DDBJ whole genome shotgun (WGS) entry which is preliminary data.</text>
</comment>
<dbReference type="InterPro" id="IPR000943">
    <property type="entry name" value="RNA_pol_sigma70"/>
</dbReference>
<dbReference type="InterPro" id="IPR013324">
    <property type="entry name" value="RNA_pol_sigma_r3/r4-like"/>
</dbReference>